<feature type="non-terminal residue" evidence="1">
    <location>
        <position position="80"/>
    </location>
</feature>
<proteinExistence type="predicted"/>
<feature type="non-terminal residue" evidence="1">
    <location>
        <position position="1"/>
    </location>
</feature>
<dbReference type="Proteomes" id="UP000053286">
    <property type="component" value="Unassembled WGS sequence"/>
</dbReference>
<sequence>AVPAAAALQVPCCANRPSQRKILLSATDKRCREQARRLLKPVSWQISRYLCAVLDTPLALVPILYQRLFRMIWPTGRFSG</sequence>
<accession>A0A087QX50</accession>
<dbReference type="AlphaFoldDB" id="A0A087QX50"/>
<evidence type="ECO:0000313" key="1">
    <source>
        <dbReference type="EMBL" id="KFM05804.1"/>
    </source>
</evidence>
<dbReference type="EMBL" id="KL225962">
    <property type="protein sequence ID" value="KFM05804.1"/>
    <property type="molecule type" value="Genomic_DNA"/>
</dbReference>
<organism evidence="1 2">
    <name type="scientific">Aptenodytes forsteri</name>
    <name type="common">Emperor penguin</name>
    <dbReference type="NCBI Taxonomy" id="9233"/>
    <lineage>
        <taxon>Eukaryota</taxon>
        <taxon>Metazoa</taxon>
        <taxon>Chordata</taxon>
        <taxon>Craniata</taxon>
        <taxon>Vertebrata</taxon>
        <taxon>Euteleostomi</taxon>
        <taxon>Archelosauria</taxon>
        <taxon>Archosauria</taxon>
        <taxon>Dinosauria</taxon>
        <taxon>Saurischia</taxon>
        <taxon>Theropoda</taxon>
        <taxon>Coelurosauria</taxon>
        <taxon>Aves</taxon>
        <taxon>Neognathae</taxon>
        <taxon>Neoaves</taxon>
        <taxon>Aequornithes</taxon>
        <taxon>Sphenisciformes</taxon>
        <taxon>Spheniscidae</taxon>
        <taxon>Aptenodytes</taxon>
    </lineage>
</organism>
<evidence type="ECO:0000313" key="2">
    <source>
        <dbReference type="Proteomes" id="UP000053286"/>
    </source>
</evidence>
<name>A0A087QX50_APTFO</name>
<keyword evidence="2" id="KW-1185">Reference proteome</keyword>
<reference evidence="1 2" key="1">
    <citation type="submission" date="2014-04" db="EMBL/GenBank/DDBJ databases">
        <title>Genome evolution of avian class.</title>
        <authorList>
            <person name="Zhang G."/>
            <person name="Li C."/>
        </authorList>
    </citation>
    <scope>NUCLEOTIDE SEQUENCE [LARGE SCALE GENOMIC DNA]</scope>
    <source>
        <strain evidence="1">BGI_AS27</strain>
    </source>
</reference>
<gene>
    <name evidence="1" type="ORF">AS27_09128</name>
</gene>
<protein>
    <submittedName>
        <fullName evidence="1">Uncharacterized protein</fullName>
    </submittedName>
</protein>